<gene>
    <name evidence="2" type="ORF">U0070_012280</name>
</gene>
<dbReference type="AlphaFoldDB" id="A0AAW0JF61"/>
<dbReference type="Proteomes" id="UP001488838">
    <property type="component" value="Unassembled WGS sequence"/>
</dbReference>
<sequence>MGQKPSGLYPVLDEFAHLTLSDTSEEELDLEEEEEVEEVAAEYEQGRTKTILFGCRKDNLECYAMKTFIIVLSLMAIGTIIAKKMTLWAVTRTWPILMPVHANSSALPVIFSTSCDMDVPCMIPIGGVFLCLWLLYRLQARQARDKAVIVQALAAIYQGVSPQKANGLCTPIGLVALALGKALVANGFCTPIGFVALALGKALASFPSGTTVLDRLDHHEVLT</sequence>
<dbReference type="PANTHER" id="PTHR37874:SF2">
    <property type="entry name" value="GENE 8113-RELATED"/>
    <property type="match status" value="1"/>
</dbReference>
<dbReference type="EMBL" id="JBBHLL010000040">
    <property type="protein sequence ID" value="KAK7825480.1"/>
    <property type="molecule type" value="Genomic_DNA"/>
</dbReference>
<keyword evidence="3" id="KW-1185">Reference proteome</keyword>
<keyword evidence="1" id="KW-0812">Transmembrane</keyword>
<accession>A0AAW0JF61</accession>
<reference evidence="2 3" key="1">
    <citation type="journal article" date="2023" name="bioRxiv">
        <title>Conserved and derived expression patterns and positive selection on dental genes reveal complex evolutionary context of ever-growing rodent molars.</title>
        <authorList>
            <person name="Calamari Z.T."/>
            <person name="Song A."/>
            <person name="Cohen E."/>
            <person name="Akter M."/>
            <person name="Roy R.D."/>
            <person name="Hallikas O."/>
            <person name="Christensen M.M."/>
            <person name="Li P."/>
            <person name="Marangoni P."/>
            <person name="Jernvall J."/>
            <person name="Klein O.D."/>
        </authorList>
    </citation>
    <scope>NUCLEOTIDE SEQUENCE [LARGE SCALE GENOMIC DNA]</scope>
    <source>
        <strain evidence="2">V071</strain>
    </source>
</reference>
<protein>
    <submittedName>
        <fullName evidence="2">Uncharacterized protein</fullName>
    </submittedName>
</protein>
<proteinExistence type="predicted"/>
<keyword evidence="1" id="KW-1133">Transmembrane helix</keyword>
<feature type="transmembrane region" description="Helical" evidence="1">
    <location>
        <begin position="117"/>
        <end position="136"/>
    </location>
</feature>
<evidence type="ECO:0000256" key="1">
    <source>
        <dbReference type="SAM" id="Phobius"/>
    </source>
</evidence>
<organism evidence="2 3">
    <name type="scientific">Myodes glareolus</name>
    <name type="common">Bank vole</name>
    <name type="synonym">Clethrionomys glareolus</name>
    <dbReference type="NCBI Taxonomy" id="447135"/>
    <lineage>
        <taxon>Eukaryota</taxon>
        <taxon>Metazoa</taxon>
        <taxon>Chordata</taxon>
        <taxon>Craniata</taxon>
        <taxon>Vertebrata</taxon>
        <taxon>Euteleostomi</taxon>
        <taxon>Mammalia</taxon>
        <taxon>Eutheria</taxon>
        <taxon>Euarchontoglires</taxon>
        <taxon>Glires</taxon>
        <taxon>Rodentia</taxon>
        <taxon>Myomorpha</taxon>
        <taxon>Muroidea</taxon>
        <taxon>Cricetidae</taxon>
        <taxon>Arvicolinae</taxon>
        <taxon>Myodes</taxon>
    </lineage>
</organism>
<comment type="caution">
    <text evidence="2">The sequence shown here is derived from an EMBL/GenBank/DDBJ whole genome shotgun (WGS) entry which is preliminary data.</text>
</comment>
<evidence type="ECO:0000313" key="2">
    <source>
        <dbReference type="EMBL" id="KAK7825480.1"/>
    </source>
</evidence>
<feature type="transmembrane region" description="Helical" evidence="1">
    <location>
        <begin position="63"/>
        <end position="82"/>
    </location>
</feature>
<dbReference type="InterPro" id="IPR053368">
    <property type="entry name" value="Viral_Envelope_Glycoprotein"/>
</dbReference>
<dbReference type="PANTHER" id="PTHR37874">
    <property type="entry name" value="RIKEN CDNA 1500011B03 GENE-RELATED"/>
    <property type="match status" value="1"/>
</dbReference>
<keyword evidence="1" id="KW-0472">Membrane</keyword>
<evidence type="ECO:0000313" key="3">
    <source>
        <dbReference type="Proteomes" id="UP001488838"/>
    </source>
</evidence>
<name>A0AAW0JF61_MYOGA</name>